<dbReference type="Pfam" id="PF12697">
    <property type="entry name" value="Abhydrolase_6"/>
    <property type="match status" value="1"/>
</dbReference>
<evidence type="ECO:0000259" key="1">
    <source>
        <dbReference type="Pfam" id="PF12697"/>
    </source>
</evidence>
<evidence type="ECO:0000313" key="3">
    <source>
        <dbReference type="Proteomes" id="UP000184363"/>
    </source>
</evidence>
<dbReference type="STRING" id="1848.SAMN05443637_11774"/>
<dbReference type="InterPro" id="IPR029058">
    <property type="entry name" value="AB_hydrolase_fold"/>
</dbReference>
<accession>A0A1M6XLV9</accession>
<dbReference type="AlphaFoldDB" id="A0A1M6XLV9"/>
<keyword evidence="3" id="KW-1185">Reference proteome</keyword>
<dbReference type="Proteomes" id="UP000184363">
    <property type="component" value="Unassembled WGS sequence"/>
</dbReference>
<reference evidence="2 3" key="1">
    <citation type="submission" date="2016-11" db="EMBL/GenBank/DDBJ databases">
        <authorList>
            <person name="Jaros S."/>
            <person name="Januszkiewicz K."/>
            <person name="Wedrychowicz H."/>
        </authorList>
    </citation>
    <scope>NUCLEOTIDE SEQUENCE [LARGE SCALE GENOMIC DNA]</scope>
    <source>
        <strain evidence="2 3">DSM 43832</strain>
    </source>
</reference>
<evidence type="ECO:0000313" key="2">
    <source>
        <dbReference type="EMBL" id="SHL06898.1"/>
    </source>
</evidence>
<dbReference type="PANTHER" id="PTHR37017:SF11">
    <property type="entry name" value="ESTERASE_LIPASE_THIOESTERASE DOMAIN-CONTAINING PROTEIN"/>
    <property type="match status" value="1"/>
</dbReference>
<dbReference type="RefSeq" id="WP_073458890.1">
    <property type="nucleotide sequence ID" value="NZ_CALGVN010000050.1"/>
</dbReference>
<feature type="domain" description="AB hydrolase-1" evidence="1">
    <location>
        <begin position="10"/>
        <end position="223"/>
    </location>
</feature>
<gene>
    <name evidence="2" type="ORF">SAMN05443637_11774</name>
</gene>
<dbReference type="OrthoDB" id="9773549at2"/>
<dbReference type="InterPro" id="IPR000073">
    <property type="entry name" value="AB_hydrolase_1"/>
</dbReference>
<dbReference type="EMBL" id="FRAP01000017">
    <property type="protein sequence ID" value="SHL06898.1"/>
    <property type="molecule type" value="Genomic_DNA"/>
</dbReference>
<proteinExistence type="predicted"/>
<protein>
    <submittedName>
        <fullName evidence="2">Pimeloyl-ACP methyl ester carboxylesterase</fullName>
    </submittedName>
</protein>
<dbReference type="GO" id="GO:0003824">
    <property type="term" value="F:catalytic activity"/>
    <property type="evidence" value="ECO:0007669"/>
    <property type="project" value="UniProtKB-ARBA"/>
</dbReference>
<dbReference type="Gene3D" id="3.40.50.1820">
    <property type="entry name" value="alpha/beta hydrolase"/>
    <property type="match status" value="1"/>
</dbReference>
<dbReference type="PANTHER" id="PTHR37017">
    <property type="entry name" value="AB HYDROLASE-1 DOMAIN-CONTAINING PROTEIN-RELATED"/>
    <property type="match status" value="1"/>
</dbReference>
<sequence>MSANGHPVGIVFVHGMGGTASTWALVEPLLKERGHATVCVTNPLTTLSADVAATTRAIDELPEGPVLLVGHSYGGAVITNAGRDPRVAGLVYVAAFAPAEGESVNQIVERYPPAEAAKYMLRGPNGEWRSDGSAAYWAEVAFDLPEHMRDTIADERRDSANAIFTEPTGEPAWATRPTWYVVAESDKTLRPDTQRDMARRTGGAVYTFPGSHYTPWTQPVQVAGVVAAAADAVAAGAPLPSTVEAGSGS</sequence>
<organism evidence="2 3">
    <name type="scientific">Pseudonocardia thermophila</name>
    <dbReference type="NCBI Taxonomy" id="1848"/>
    <lineage>
        <taxon>Bacteria</taxon>
        <taxon>Bacillati</taxon>
        <taxon>Actinomycetota</taxon>
        <taxon>Actinomycetes</taxon>
        <taxon>Pseudonocardiales</taxon>
        <taxon>Pseudonocardiaceae</taxon>
        <taxon>Pseudonocardia</taxon>
    </lineage>
</organism>
<dbReference type="SUPFAM" id="SSF53474">
    <property type="entry name" value="alpha/beta-Hydrolases"/>
    <property type="match status" value="1"/>
</dbReference>
<name>A0A1M6XLV9_PSETH</name>
<dbReference type="InterPro" id="IPR052897">
    <property type="entry name" value="Sec-Metab_Biosynth_Hydrolase"/>
</dbReference>